<dbReference type="NCBIfam" id="TIGR01574">
    <property type="entry name" value="miaB-methiolase"/>
    <property type="match status" value="1"/>
</dbReference>
<dbReference type="GO" id="GO:0035597">
    <property type="term" value="F:tRNA-2-methylthio-N(6)-dimethylallyladenosine(37) synthase activity"/>
    <property type="evidence" value="ECO:0007669"/>
    <property type="project" value="UniProtKB-EC"/>
</dbReference>
<keyword evidence="9 11" id="KW-0411">Iron-sulfur</keyword>
<dbReference type="InterPro" id="IPR023404">
    <property type="entry name" value="rSAM_horseshoe"/>
</dbReference>
<reference evidence="15" key="1">
    <citation type="journal article" date="2021" name="PeerJ">
        <title>Extensive microbial diversity within the chicken gut microbiome revealed by metagenomics and culture.</title>
        <authorList>
            <person name="Gilroy R."/>
            <person name="Ravi A."/>
            <person name="Getino M."/>
            <person name="Pursley I."/>
            <person name="Horton D.L."/>
            <person name="Alikhan N.F."/>
            <person name="Baker D."/>
            <person name="Gharbi K."/>
            <person name="Hall N."/>
            <person name="Watson M."/>
            <person name="Adriaenssens E.M."/>
            <person name="Foster-Nyarko E."/>
            <person name="Jarju S."/>
            <person name="Secka A."/>
            <person name="Antonio M."/>
            <person name="Oren A."/>
            <person name="Chaudhuri R.R."/>
            <person name="La Ragione R."/>
            <person name="Hildebrand F."/>
            <person name="Pallen M.J."/>
        </authorList>
    </citation>
    <scope>NUCLEOTIDE SEQUENCE</scope>
    <source>
        <strain evidence="15">CHK192-9172</strain>
    </source>
</reference>
<keyword evidence="3 11" id="KW-0963">Cytoplasm</keyword>
<dbReference type="SFLD" id="SFLDS00029">
    <property type="entry name" value="Radical_SAM"/>
    <property type="match status" value="1"/>
</dbReference>
<dbReference type="InterPro" id="IPR013848">
    <property type="entry name" value="Methylthiotransferase_N"/>
</dbReference>
<dbReference type="SFLD" id="SFLDF00273">
    <property type="entry name" value="(dimethylallyl)adenosine_tRNA"/>
    <property type="match status" value="1"/>
</dbReference>
<dbReference type="AlphaFoldDB" id="A0A9D2IEY7"/>
<dbReference type="NCBIfam" id="TIGR00089">
    <property type="entry name" value="MiaB/RimO family radical SAM methylthiotransferase"/>
    <property type="match status" value="1"/>
</dbReference>
<dbReference type="PANTHER" id="PTHR43020">
    <property type="entry name" value="CDK5 REGULATORY SUBUNIT-ASSOCIATED PROTEIN 1"/>
    <property type="match status" value="1"/>
</dbReference>
<dbReference type="PROSITE" id="PS50926">
    <property type="entry name" value="TRAM"/>
    <property type="match status" value="1"/>
</dbReference>
<dbReference type="InterPro" id="IPR006638">
    <property type="entry name" value="Elp3/MiaA/NifB-like_rSAM"/>
</dbReference>
<comment type="cofactor">
    <cofactor evidence="11">
        <name>[4Fe-4S] cluster</name>
        <dbReference type="ChEBI" id="CHEBI:49883"/>
    </cofactor>
    <text evidence="11">Binds 2 [4Fe-4S] clusters. One cluster is coordinated with 3 cysteines and an exchangeable S-adenosyl-L-methionine.</text>
</comment>
<evidence type="ECO:0000256" key="8">
    <source>
        <dbReference type="ARBA" id="ARBA00023004"/>
    </source>
</evidence>
<keyword evidence="4 11" id="KW-0808">Transferase</keyword>
<protein>
    <recommendedName>
        <fullName evidence="10 11">tRNA-2-methylthio-N(6)-dimethylallyladenosine synthase</fullName>
        <ecNumber evidence="10 11">2.8.4.3</ecNumber>
    </recommendedName>
    <alternativeName>
        <fullName evidence="11">(Dimethylallyl)adenosine tRNA methylthiotransferase MiaB</fullName>
    </alternativeName>
    <alternativeName>
        <fullName evidence="11">tRNA-i(6)A37 methylthiotransferase</fullName>
    </alternativeName>
</protein>
<evidence type="ECO:0000256" key="11">
    <source>
        <dbReference type="HAMAP-Rule" id="MF_01864"/>
    </source>
</evidence>
<dbReference type="CDD" id="cd01335">
    <property type="entry name" value="Radical_SAM"/>
    <property type="match status" value="1"/>
</dbReference>
<reference evidence="15" key="2">
    <citation type="submission" date="2021-04" db="EMBL/GenBank/DDBJ databases">
        <authorList>
            <person name="Gilroy R."/>
        </authorList>
    </citation>
    <scope>NUCLEOTIDE SEQUENCE</scope>
    <source>
        <strain evidence="15">CHK192-9172</strain>
    </source>
</reference>
<dbReference type="InterPro" id="IPR020612">
    <property type="entry name" value="Methylthiotransferase_CS"/>
</dbReference>
<dbReference type="GO" id="GO:0046872">
    <property type="term" value="F:metal ion binding"/>
    <property type="evidence" value="ECO:0007669"/>
    <property type="project" value="UniProtKB-KW"/>
</dbReference>
<dbReference type="SMART" id="SM00729">
    <property type="entry name" value="Elp3"/>
    <property type="match status" value="1"/>
</dbReference>
<feature type="binding site" evidence="11">
    <location>
        <position position="202"/>
    </location>
    <ligand>
        <name>[4Fe-4S] cluster</name>
        <dbReference type="ChEBI" id="CHEBI:49883"/>
        <label>2</label>
        <note>4Fe-4S-S-AdoMet</note>
    </ligand>
</feature>
<evidence type="ECO:0000259" key="13">
    <source>
        <dbReference type="PROSITE" id="PS51449"/>
    </source>
</evidence>
<dbReference type="FunFam" id="3.80.30.20:FF:000001">
    <property type="entry name" value="tRNA-2-methylthio-N(6)-dimethylallyladenosine synthase 2"/>
    <property type="match status" value="1"/>
</dbReference>
<comment type="subcellular location">
    <subcellularLocation>
        <location evidence="11">Cytoplasm</location>
    </subcellularLocation>
</comment>
<dbReference type="EC" id="2.8.4.3" evidence="10 11"/>
<comment type="subunit">
    <text evidence="11">Monomer.</text>
</comment>
<dbReference type="PROSITE" id="PS51918">
    <property type="entry name" value="RADICAL_SAM"/>
    <property type="match status" value="1"/>
</dbReference>
<dbReference type="InterPro" id="IPR006463">
    <property type="entry name" value="MiaB_methiolase"/>
</dbReference>
<dbReference type="FunFam" id="3.40.50.12160:FF:000006">
    <property type="entry name" value="tRNA-2-methylthio-N(6)-dimethylallyladenosine synthase"/>
    <property type="match status" value="1"/>
</dbReference>
<dbReference type="Pfam" id="PF00919">
    <property type="entry name" value="UPF0004"/>
    <property type="match status" value="1"/>
</dbReference>
<evidence type="ECO:0000256" key="4">
    <source>
        <dbReference type="ARBA" id="ARBA00022679"/>
    </source>
</evidence>
<comment type="similarity">
    <text evidence="11">Belongs to the methylthiotransferase family. MiaB subfamily.</text>
</comment>
<feature type="domain" description="TRAM" evidence="12">
    <location>
        <begin position="421"/>
        <end position="483"/>
    </location>
</feature>
<dbReference type="InterPro" id="IPR007197">
    <property type="entry name" value="rSAM"/>
</dbReference>
<feature type="binding site" evidence="11">
    <location>
        <position position="126"/>
    </location>
    <ligand>
        <name>[4Fe-4S] cluster</name>
        <dbReference type="ChEBI" id="CHEBI:49883"/>
        <label>1</label>
    </ligand>
</feature>
<feature type="binding site" evidence="11">
    <location>
        <position position="92"/>
    </location>
    <ligand>
        <name>[4Fe-4S] cluster</name>
        <dbReference type="ChEBI" id="CHEBI:49883"/>
        <label>1</label>
    </ligand>
</feature>
<comment type="function">
    <text evidence="1 11">Catalyzes the methylthiolation of N6-(dimethylallyl)adenosine (i(6)A), leading to the formation of 2-methylthio-N6-(dimethylallyl)adenosine (ms(2)i(6)A) at position 37 in tRNAs that read codons beginning with uridine.</text>
</comment>
<feature type="binding site" evidence="11">
    <location>
        <position position="206"/>
    </location>
    <ligand>
        <name>[4Fe-4S] cluster</name>
        <dbReference type="ChEBI" id="CHEBI:49883"/>
        <label>2</label>
        <note>4Fe-4S-S-AdoMet</note>
    </ligand>
</feature>
<dbReference type="InterPro" id="IPR058240">
    <property type="entry name" value="rSAM_sf"/>
</dbReference>
<dbReference type="PANTHER" id="PTHR43020:SF2">
    <property type="entry name" value="MITOCHONDRIAL TRNA METHYLTHIOTRANSFERASE CDK5RAP1"/>
    <property type="match status" value="1"/>
</dbReference>
<keyword evidence="5 11" id="KW-0949">S-adenosyl-L-methionine</keyword>
<dbReference type="Proteomes" id="UP000824024">
    <property type="component" value="Unassembled WGS sequence"/>
</dbReference>
<dbReference type="PROSITE" id="PS51449">
    <property type="entry name" value="MTTASE_N"/>
    <property type="match status" value="1"/>
</dbReference>
<evidence type="ECO:0000256" key="6">
    <source>
        <dbReference type="ARBA" id="ARBA00022694"/>
    </source>
</evidence>
<dbReference type="PROSITE" id="PS01278">
    <property type="entry name" value="MTTASE_RADICAL"/>
    <property type="match status" value="1"/>
</dbReference>
<dbReference type="InterPro" id="IPR002792">
    <property type="entry name" value="TRAM_dom"/>
</dbReference>
<feature type="binding site" evidence="11">
    <location>
        <position position="57"/>
    </location>
    <ligand>
        <name>[4Fe-4S] cluster</name>
        <dbReference type="ChEBI" id="CHEBI:49883"/>
        <label>1</label>
    </ligand>
</feature>
<dbReference type="Gene3D" id="3.40.50.12160">
    <property type="entry name" value="Methylthiotransferase, N-terminal domain"/>
    <property type="match status" value="1"/>
</dbReference>
<evidence type="ECO:0000313" key="15">
    <source>
        <dbReference type="EMBL" id="HIZ06550.1"/>
    </source>
</evidence>
<keyword evidence="2 11" id="KW-0004">4Fe-4S</keyword>
<organism evidence="15 16">
    <name type="scientific">Candidatus Eubacterium avistercoris</name>
    <dbReference type="NCBI Taxonomy" id="2838567"/>
    <lineage>
        <taxon>Bacteria</taxon>
        <taxon>Bacillati</taxon>
        <taxon>Bacillota</taxon>
        <taxon>Clostridia</taxon>
        <taxon>Eubacteriales</taxon>
        <taxon>Eubacteriaceae</taxon>
        <taxon>Eubacterium</taxon>
    </lineage>
</organism>
<evidence type="ECO:0000259" key="14">
    <source>
        <dbReference type="PROSITE" id="PS51918"/>
    </source>
</evidence>
<evidence type="ECO:0000313" key="16">
    <source>
        <dbReference type="Proteomes" id="UP000824024"/>
    </source>
</evidence>
<evidence type="ECO:0000256" key="2">
    <source>
        <dbReference type="ARBA" id="ARBA00022485"/>
    </source>
</evidence>
<dbReference type="SFLD" id="SFLDG01061">
    <property type="entry name" value="methylthiotransferase"/>
    <property type="match status" value="1"/>
</dbReference>
<keyword evidence="7 11" id="KW-0479">Metal-binding</keyword>
<dbReference type="GO" id="GO:0051539">
    <property type="term" value="F:4 iron, 4 sulfur cluster binding"/>
    <property type="evidence" value="ECO:0007669"/>
    <property type="project" value="UniProtKB-UniRule"/>
</dbReference>
<dbReference type="EMBL" id="DXCH01000035">
    <property type="protein sequence ID" value="HIZ06550.1"/>
    <property type="molecule type" value="Genomic_DNA"/>
</dbReference>
<dbReference type="HAMAP" id="MF_01864">
    <property type="entry name" value="tRNA_metthiotr_MiaB"/>
    <property type="match status" value="1"/>
</dbReference>
<evidence type="ECO:0000256" key="3">
    <source>
        <dbReference type="ARBA" id="ARBA00022490"/>
    </source>
</evidence>
<gene>
    <name evidence="11 15" type="primary">miaB</name>
    <name evidence="15" type="ORF">IAA08_01285</name>
</gene>
<dbReference type="GO" id="GO:0005829">
    <property type="term" value="C:cytosol"/>
    <property type="evidence" value="ECO:0007669"/>
    <property type="project" value="TreeGrafter"/>
</dbReference>
<evidence type="ECO:0000256" key="9">
    <source>
        <dbReference type="ARBA" id="ARBA00023014"/>
    </source>
</evidence>
<feature type="binding site" evidence="11">
    <location>
        <position position="209"/>
    </location>
    <ligand>
        <name>[4Fe-4S] cluster</name>
        <dbReference type="ChEBI" id="CHEBI:49883"/>
        <label>2</label>
        <note>4Fe-4S-S-AdoMet</note>
    </ligand>
</feature>
<evidence type="ECO:0000256" key="7">
    <source>
        <dbReference type="ARBA" id="ARBA00022723"/>
    </source>
</evidence>
<feature type="domain" description="MTTase N-terminal" evidence="13">
    <location>
        <begin position="48"/>
        <end position="165"/>
    </location>
</feature>
<keyword evidence="8 11" id="KW-0408">Iron</keyword>
<evidence type="ECO:0000259" key="12">
    <source>
        <dbReference type="PROSITE" id="PS50926"/>
    </source>
</evidence>
<dbReference type="Pfam" id="PF01938">
    <property type="entry name" value="TRAM"/>
    <property type="match status" value="1"/>
</dbReference>
<dbReference type="SFLD" id="SFLDG01082">
    <property type="entry name" value="B12-binding_domain_containing"/>
    <property type="match status" value="1"/>
</dbReference>
<evidence type="ECO:0000256" key="5">
    <source>
        <dbReference type="ARBA" id="ARBA00022691"/>
    </source>
</evidence>
<evidence type="ECO:0000256" key="10">
    <source>
        <dbReference type="ARBA" id="ARBA00033765"/>
    </source>
</evidence>
<sequence length="483" mass="55924">MMDNEKWKAILSDIPDVPPQEEPERQYYFMKKARMYVNQMEQELKRPLTFFVKTFGCQMNARDSEKLTGILETIGYQPTDSEEADIVVYNTCTVRENANNKVYGKLGYLHGYKKKNPHMMIALCGCMMQEEQVVNKLKKSYRFVDLIFGTHNIFRFAELLVKAMEEKQMTVEIWEGTQQIVENLPNERKYFFKSGVNVMYGCNNFCSYCIVPYVRGRERSRQPEEILNEIRDFAGDGVVEIMLLGQNVNSYGKTLEHPVSFARLLEEIEKIQGIERIRFMTSHPKDLSEELIQVMARSKKICRHIHLPLQSGSSRILKIMNRHYTKEQYLELVEKIRRAMPDIAITTDIIVGFPGETEEDFAETMDVVEKVEYDSAFTFIYSKRTGTPAAAMEDQVPEDVVKERFDRLLTRVQEIASQKAEKYTGSIQKILVENVNEQDDSLVTGRMDNNSVVHFPGGADLIGKIVPVKLTECRGFYYIGERI</sequence>
<dbReference type="Pfam" id="PF04055">
    <property type="entry name" value="Radical_SAM"/>
    <property type="match status" value="1"/>
</dbReference>
<name>A0A9D2IEY7_9FIRM</name>
<keyword evidence="6 11" id="KW-0819">tRNA processing</keyword>
<proteinExistence type="inferred from homology"/>
<dbReference type="InterPro" id="IPR038135">
    <property type="entry name" value="Methylthiotransferase_N_sf"/>
</dbReference>
<comment type="catalytic activity">
    <reaction evidence="11">
        <text>N(6)-dimethylallyladenosine(37) in tRNA + (sulfur carrier)-SH + AH2 + 2 S-adenosyl-L-methionine = 2-methylsulfanyl-N(6)-dimethylallyladenosine(37) in tRNA + (sulfur carrier)-H + 5'-deoxyadenosine + L-methionine + A + S-adenosyl-L-homocysteine + 2 H(+)</text>
        <dbReference type="Rhea" id="RHEA:37067"/>
        <dbReference type="Rhea" id="RHEA-COMP:10375"/>
        <dbReference type="Rhea" id="RHEA-COMP:10376"/>
        <dbReference type="Rhea" id="RHEA-COMP:14737"/>
        <dbReference type="Rhea" id="RHEA-COMP:14739"/>
        <dbReference type="ChEBI" id="CHEBI:13193"/>
        <dbReference type="ChEBI" id="CHEBI:15378"/>
        <dbReference type="ChEBI" id="CHEBI:17319"/>
        <dbReference type="ChEBI" id="CHEBI:17499"/>
        <dbReference type="ChEBI" id="CHEBI:29917"/>
        <dbReference type="ChEBI" id="CHEBI:57844"/>
        <dbReference type="ChEBI" id="CHEBI:57856"/>
        <dbReference type="ChEBI" id="CHEBI:59789"/>
        <dbReference type="ChEBI" id="CHEBI:64428"/>
        <dbReference type="ChEBI" id="CHEBI:74415"/>
        <dbReference type="ChEBI" id="CHEBI:74417"/>
        <dbReference type="EC" id="2.8.4.3"/>
    </reaction>
</comment>
<evidence type="ECO:0000256" key="1">
    <source>
        <dbReference type="ARBA" id="ARBA00003234"/>
    </source>
</evidence>
<accession>A0A9D2IEY7</accession>
<dbReference type="Gene3D" id="3.80.30.20">
    <property type="entry name" value="tm_1862 like domain"/>
    <property type="match status" value="1"/>
</dbReference>
<dbReference type="InterPro" id="IPR005839">
    <property type="entry name" value="Methylthiotransferase"/>
</dbReference>
<comment type="caution">
    <text evidence="15">The sequence shown here is derived from an EMBL/GenBank/DDBJ whole genome shotgun (WGS) entry which is preliminary data.</text>
</comment>
<dbReference type="SUPFAM" id="SSF102114">
    <property type="entry name" value="Radical SAM enzymes"/>
    <property type="match status" value="1"/>
</dbReference>
<feature type="domain" description="Radical SAM core" evidence="14">
    <location>
        <begin position="188"/>
        <end position="419"/>
    </location>
</feature>